<keyword evidence="6" id="KW-1185">Reference proteome</keyword>
<accession>A0ABT1HB89</accession>
<evidence type="ECO:0000256" key="2">
    <source>
        <dbReference type="ARBA" id="ARBA00023125"/>
    </source>
</evidence>
<dbReference type="EMBL" id="JAMTCJ010000001">
    <property type="protein sequence ID" value="MCP2175527.1"/>
    <property type="molecule type" value="Genomic_DNA"/>
</dbReference>
<evidence type="ECO:0000256" key="1">
    <source>
        <dbReference type="ARBA" id="ARBA00023015"/>
    </source>
</evidence>
<keyword evidence="3" id="KW-0804">Transcription</keyword>
<evidence type="ECO:0000313" key="5">
    <source>
        <dbReference type="EMBL" id="MCP2175527.1"/>
    </source>
</evidence>
<evidence type="ECO:0000256" key="3">
    <source>
        <dbReference type="ARBA" id="ARBA00023163"/>
    </source>
</evidence>
<keyword evidence="1" id="KW-0805">Transcription regulation</keyword>
<evidence type="ECO:0000259" key="4">
    <source>
        <dbReference type="PROSITE" id="PS51118"/>
    </source>
</evidence>
<dbReference type="InterPro" id="IPR036390">
    <property type="entry name" value="WH_DNA-bd_sf"/>
</dbReference>
<reference evidence="5 6" key="1">
    <citation type="submission" date="2022-06" db="EMBL/GenBank/DDBJ databases">
        <title>Genomic Encyclopedia of Archaeal and Bacterial Type Strains, Phase II (KMG-II): from individual species to whole genera.</title>
        <authorList>
            <person name="Goeker M."/>
        </authorList>
    </citation>
    <scope>NUCLEOTIDE SEQUENCE [LARGE SCALE GENOMIC DNA]</scope>
    <source>
        <strain evidence="5 6">DSM 44693</strain>
    </source>
</reference>
<dbReference type="Pfam" id="PF01638">
    <property type="entry name" value="HxlR"/>
    <property type="match status" value="1"/>
</dbReference>
<dbReference type="PANTHER" id="PTHR33204">
    <property type="entry name" value="TRANSCRIPTIONAL REGULATOR, MARR FAMILY"/>
    <property type="match status" value="1"/>
</dbReference>
<dbReference type="Proteomes" id="UP001206895">
    <property type="component" value="Unassembled WGS sequence"/>
</dbReference>
<name>A0ABT1HB89_9NOCA</name>
<dbReference type="Gene3D" id="1.10.10.10">
    <property type="entry name" value="Winged helix-like DNA-binding domain superfamily/Winged helix DNA-binding domain"/>
    <property type="match status" value="1"/>
</dbReference>
<protein>
    <submittedName>
        <fullName evidence="5">Transcriptional regulator, HxlR family</fullName>
    </submittedName>
</protein>
<keyword evidence="2" id="KW-0238">DNA-binding</keyword>
<dbReference type="PANTHER" id="PTHR33204:SF18">
    <property type="entry name" value="TRANSCRIPTIONAL REGULATORY PROTEIN"/>
    <property type="match status" value="1"/>
</dbReference>
<feature type="domain" description="HTH hxlR-type" evidence="4">
    <location>
        <begin position="12"/>
        <end position="109"/>
    </location>
</feature>
<evidence type="ECO:0000313" key="6">
    <source>
        <dbReference type="Proteomes" id="UP001206895"/>
    </source>
</evidence>
<dbReference type="InterPro" id="IPR002577">
    <property type="entry name" value="HTH_HxlR"/>
</dbReference>
<comment type="caution">
    <text evidence="5">The sequence shown here is derived from an EMBL/GenBank/DDBJ whole genome shotgun (WGS) entry which is preliminary data.</text>
</comment>
<gene>
    <name evidence="5" type="ORF">LX13_001334</name>
</gene>
<dbReference type="InterPro" id="IPR036388">
    <property type="entry name" value="WH-like_DNA-bd_sf"/>
</dbReference>
<proteinExistence type="predicted"/>
<organism evidence="5 6">
    <name type="scientific">Williamsia maris</name>
    <dbReference type="NCBI Taxonomy" id="72806"/>
    <lineage>
        <taxon>Bacteria</taxon>
        <taxon>Bacillati</taxon>
        <taxon>Actinomycetota</taxon>
        <taxon>Actinomycetes</taxon>
        <taxon>Mycobacteriales</taxon>
        <taxon>Nocardiaceae</taxon>
        <taxon>Williamsia</taxon>
    </lineage>
</organism>
<dbReference type="SUPFAM" id="SSF46785">
    <property type="entry name" value="Winged helix' DNA-binding domain"/>
    <property type="match status" value="1"/>
</dbReference>
<sequence length="154" mass="17045">MSPESIPSPRECSMSDALALIGERHTLPLLRELAYGYHRFSELVTLTGAPRTLLASRLRKLEEVGVISKTPYSEHPPRHEYHLTDAGADLIPVMLMLKEWGERHSGDDIPKAIFRHSCGHELHPATVCAACLIELRPGEFEVVGGTHPPVLRPG</sequence>
<dbReference type="PROSITE" id="PS51118">
    <property type="entry name" value="HTH_HXLR"/>
    <property type="match status" value="1"/>
</dbReference>